<evidence type="ECO:0000256" key="1">
    <source>
        <dbReference type="ARBA" id="ARBA00022617"/>
    </source>
</evidence>
<dbReference type="GO" id="GO:0046872">
    <property type="term" value="F:metal ion binding"/>
    <property type="evidence" value="ECO:0007669"/>
    <property type="project" value="UniProtKB-KW"/>
</dbReference>
<dbReference type="InterPro" id="IPR036909">
    <property type="entry name" value="Cyt_c-like_dom_sf"/>
</dbReference>
<proteinExistence type="predicted"/>
<dbReference type="PANTHER" id="PTHR40394:SF2">
    <property type="entry name" value="QUINOL:CYTOCHROME C OXIDOREDUCTASE MEMBRANE PROTEIN"/>
    <property type="match status" value="1"/>
</dbReference>
<accession>A0A7V1LMD0</accession>
<reference evidence="6" key="1">
    <citation type="journal article" date="2020" name="mSystems">
        <title>Genome- and Community-Level Interaction Insights into Carbon Utilization and Element Cycling Functions of Hydrothermarchaeota in Hydrothermal Sediment.</title>
        <authorList>
            <person name="Zhou Z."/>
            <person name="Liu Y."/>
            <person name="Xu W."/>
            <person name="Pan J."/>
            <person name="Luo Z.H."/>
            <person name="Li M."/>
        </authorList>
    </citation>
    <scope>NUCLEOTIDE SEQUENCE [LARGE SCALE GENOMIC DNA]</scope>
    <source>
        <strain evidence="6">HyVt-456</strain>
    </source>
</reference>
<sequence>MYAFLAILSVTMMSCMRGKPSEKPPIHLNPNMDDQARYDAMEASPFFADGRAMRMPPEGTVARDDFHENDALFYGKDEKGNFVKRIPVEVTEALMTRGQERYNIFCAPCHSKAGDGNGIVPKRGFLRPPSFHQQNIIDYTDGQLFDIISNGIRNMPAYRKQIFNVNDRWAIVAYVRALQRTQNAKLADIPADKVNQLK</sequence>
<dbReference type="PANTHER" id="PTHR40394">
    <property type="entry name" value="LIPOPROTEIN-RELATED"/>
    <property type="match status" value="1"/>
</dbReference>
<dbReference type="Gene3D" id="1.10.760.10">
    <property type="entry name" value="Cytochrome c-like domain"/>
    <property type="match status" value="1"/>
</dbReference>
<feature type="domain" description="Cytochrome c" evidence="5">
    <location>
        <begin position="93"/>
        <end position="179"/>
    </location>
</feature>
<name>A0A7V1LMD0_CALAY</name>
<dbReference type="AlphaFoldDB" id="A0A7V1LMD0"/>
<evidence type="ECO:0000256" key="3">
    <source>
        <dbReference type="ARBA" id="ARBA00023004"/>
    </source>
</evidence>
<dbReference type="GO" id="GO:0020037">
    <property type="term" value="F:heme binding"/>
    <property type="evidence" value="ECO:0007669"/>
    <property type="project" value="InterPro"/>
</dbReference>
<evidence type="ECO:0000256" key="2">
    <source>
        <dbReference type="ARBA" id="ARBA00022723"/>
    </source>
</evidence>
<keyword evidence="2 4" id="KW-0479">Metal-binding</keyword>
<keyword evidence="3 4" id="KW-0408">Iron</keyword>
<evidence type="ECO:0000259" key="5">
    <source>
        <dbReference type="PROSITE" id="PS51007"/>
    </source>
</evidence>
<evidence type="ECO:0000256" key="4">
    <source>
        <dbReference type="PROSITE-ProRule" id="PRU00433"/>
    </source>
</evidence>
<dbReference type="GO" id="GO:0009055">
    <property type="term" value="F:electron transfer activity"/>
    <property type="evidence" value="ECO:0007669"/>
    <property type="project" value="InterPro"/>
</dbReference>
<dbReference type="InterPro" id="IPR009056">
    <property type="entry name" value="Cyt_c-like_dom"/>
</dbReference>
<dbReference type="PROSITE" id="PS51007">
    <property type="entry name" value="CYTC"/>
    <property type="match status" value="1"/>
</dbReference>
<organism evidence="6">
    <name type="scientific">Caldithrix abyssi</name>
    <dbReference type="NCBI Taxonomy" id="187145"/>
    <lineage>
        <taxon>Bacteria</taxon>
        <taxon>Pseudomonadati</taxon>
        <taxon>Calditrichota</taxon>
        <taxon>Calditrichia</taxon>
        <taxon>Calditrichales</taxon>
        <taxon>Calditrichaceae</taxon>
        <taxon>Caldithrix</taxon>
    </lineage>
</organism>
<comment type="caution">
    <text evidence="6">The sequence shown here is derived from an EMBL/GenBank/DDBJ whole genome shotgun (WGS) entry which is preliminary data.</text>
</comment>
<gene>
    <name evidence="6" type="ORF">ENJ10_08105</name>
</gene>
<dbReference type="EMBL" id="DRLD01000223">
    <property type="protein sequence ID" value="HED10638.1"/>
    <property type="molecule type" value="Genomic_DNA"/>
</dbReference>
<keyword evidence="1 4" id="KW-0349">Heme</keyword>
<protein>
    <submittedName>
        <fullName evidence="6">Cytochrome c</fullName>
    </submittedName>
</protein>
<evidence type="ECO:0000313" key="6">
    <source>
        <dbReference type="EMBL" id="HED10638.1"/>
    </source>
</evidence>
<dbReference type="SUPFAM" id="SSF46626">
    <property type="entry name" value="Cytochrome c"/>
    <property type="match status" value="1"/>
</dbReference>
<dbReference type="Pfam" id="PF13442">
    <property type="entry name" value="Cytochrome_CBB3"/>
    <property type="match status" value="1"/>
</dbReference>
<dbReference type="Proteomes" id="UP000886005">
    <property type="component" value="Unassembled WGS sequence"/>
</dbReference>